<dbReference type="OrthoDB" id="9809288at2"/>
<organism evidence="5 6">
    <name type="scientific">Ideonella dechloratans</name>
    <dbReference type="NCBI Taxonomy" id="36863"/>
    <lineage>
        <taxon>Bacteria</taxon>
        <taxon>Pseudomonadati</taxon>
        <taxon>Pseudomonadota</taxon>
        <taxon>Betaproteobacteria</taxon>
        <taxon>Burkholderiales</taxon>
        <taxon>Sphaerotilaceae</taxon>
        <taxon>Ideonella</taxon>
    </lineage>
</organism>
<reference evidence="5 6" key="1">
    <citation type="submission" date="2019-09" db="EMBL/GenBank/DDBJ databases">
        <title>Draft genome sequences of 48 bacterial type strains from the CCUG.</title>
        <authorList>
            <person name="Tunovic T."/>
            <person name="Pineiro-Iglesias B."/>
            <person name="Unosson C."/>
            <person name="Inganas E."/>
            <person name="Ohlen M."/>
            <person name="Cardew S."/>
            <person name="Jensie-Markopoulos S."/>
            <person name="Salva-Serra F."/>
            <person name="Jaen-Luchoro D."/>
            <person name="Karlsson R."/>
            <person name="Svensson-Stadler L."/>
            <person name="Chun J."/>
            <person name="Moore E."/>
        </authorList>
    </citation>
    <scope>NUCLEOTIDE SEQUENCE [LARGE SCALE GENOMIC DNA]</scope>
    <source>
        <strain evidence="5 6">CCUG 30977</strain>
    </source>
</reference>
<keyword evidence="3 5" id="KW-0560">Oxidoreductase</keyword>
<evidence type="ECO:0000259" key="4">
    <source>
        <dbReference type="Pfam" id="PF00881"/>
    </source>
</evidence>
<dbReference type="PANTHER" id="PTHR43673">
    <property type="entry name" value="NAD(P)H NITROREDUCTASE YDGI-RELATED"/>
    <property type="match status" value="1"/>
</dbReference>
<dbReference type="EC" id="1.5.1.34" evidence="5"/>
<dbReference type="NCBIfam" id="NF008275">
    <property type="entry name" value="PRK11053.1"/>
    <property type="match status" value="1"/>
</dbReference>
<comment type="similarity">
    <text evidence="1">Belongs to the nitroreductase family.</text>
</comment>
<dbReference type="InterPro" id="IPR000415">
    <property type="entry name" value="Nitroreductase-like"/>
</dbReference>
<comment type="caution">
    <text evidence="5">The sequence shown here is derived from an EMBL/GenBank/DDBJ whole genome shotgun (WGS) entry which is preliminary data.</text>
</comment>
<accession>A0A643F7G4</accession>
<feature type="domain" description="Nitroreductase" evidence="4">
    <location>
        <begin position="12"/>
        <end position="196"/>
    </location>
</feature>
<dbReference type="CDD" id="cd02149">
    <property type="entry name" value="NfsB-like"/>
    <property type="match status" value="1"/>
</dbReference>
<keyword evidence="2" id="KW-0521">NADP</keyword>
<evidence type="ECO:0000313" key="5">
    <source>
        <dbReference type="EMBL" id="KAB0576387.1"/>
    </source>
</evidence>
<protein>
    <submittedName>
        <fullName evidence="5">Oxygen-insensitive NAD(P)H nitroreductase</fullName>
        <ecNumber evidence="5">1.5.1.34</ecNumber>
    </submittedName>
</protein>
<dbReference type="InterPro" id="IPR029479">
    <property type="entry name" value="Nitroreductase"/>
</dbReference>
<evidence type="ECO:0000256" key="2">
    <source>
        <dbReference type="ARBA" id="ARBA00022857"/>
    </source>
</evidence>
<dbReference type="Proteomes" id="UP000430120">
    <property type="component" value="Unassembled WGS sequence"/>
</dbReference>
<dbReference type="AlphaFoldDB" id="A0A643F7G4"/>
<dbReference type="Pfam" id="PF00881">
    <property type="entry name" value="Nitroreductase"/>
    <property type="match status" value="1"/>
</dbReference>
<dbReference type="InterPro" id="IPR033878">
    <property type="entry name" value="NfsB-like"/>
</dbReference>
<dbReference type="EMBL" id="VZPB01000058">
    <property type="protein sequence ID" value="KAB0576387.1"/>
    <property type="molecule type" value="Genomic_DNA"/>
</dbReference>
<dbReference type="SUPFAM" id="SSF55469">
    <property type="entry name" value="FMN-dependent nitroreductase-like"/>
    <property type="match status" value="1"/>
</dbReference>
<dbReference type="RefSeq" id="WP_151125471.1">
    <property type="nucleotide sequence ID" value="NZ_CP088081.1"/>
</dbReference>
<proteinExistence type="inferred from homology"/>
<evidence type="ECO:0000256" key="1">
    <source>
        <dbReference type="ARBA" id="ARBA00007118"/>
    </source>
</evidence>
<evidence type="ECO:0000256" key="3">
    <source>
        <dbReference type="ARBA" id="ARBA00023002"/>
    </source>
</evidence>
<evidence type="ECO:0000313" key="6">
    <source>
        <dbReference type="Proteomes" id="UP000430120"/>
    </source>
</evidence>
<dbReference type="GO" id="GO:0004155">
    <property type="term" value="F:6,7-dihydropteridine reductase activity"/>
    <property type="evidence" value="ECO:0007669"/>
    <property type="project" value="UniProtKB-EC"/>
</dbReference>
<dbReference type="PANTHER" id="PTHR43673:SF10">
    <property type="entry name" value="NADH DEHYDROGENASE_NAD(P)H NITROREDUCTASE XCC3605-RELATED"/>
    <property type="match status" value="1"/>
</dbReference>
<keyword evidence="6" id="KW-1185">Reference proteome</keyword>
<sequence>MSTAVNLSEIARRRHTSKAFDPSRTIPAETMDQLRTLLRYAPSSVNSQPWHFVIASSEAGKAKVAQGTQGPFAYNTPKVMKASHVVVLCARTDLDDAHLSALLEQEAADGRFATPEAKAGQANSRGGYVKLHRELGDTAVWAQKQVYLALGELLLGAATLGLDACPMEGFDAAAVNAALGLDARGLTAVVLVALGHRSDEDFNARLPKSRLPAEAVISEI</sequence>
<dbReference type="Gene3D" id="3.40.109.10">
    <property type="entry name" value="NADH Oxidase"/>
    <property type="match status" value="1"/>
</dbReference>
<name>A0A643F7G4_IDEDE</name>
<gene>
    <name evidence="5" type="primary">nfsB</name>
    <name evidence="5" type="ORF">F7Q92_17985</name>
</gene>